<proteinExistence type="inferred from homology"/>
<dbReference type="InterPro" id="IPR007749">
    <property type="entry name" value="DUF677"/>
</dbReference>
<protein>
    <submittedName>
        <fullName evidence="6">Uncharacterized protein</fullName>
    </submittedName>
</protein>
<evidence type="ECO:0000256" key="3">
    <source>
        <dbReference type="ARBA" id="ARBA00022692"/>
    </source>
</evidence>
<dbReference type="GO" id="GO:0016020">
    <property type="term" value="C:membrane"/>
    <property type="evidence" value="ECO:0007669"/>
    <property type="project" value="UniProtKB-SubCell"/>
</dbReference>
<evidence type="ECO:0000256" key="4">
    <source>
        <dbReference type="ARBA" id="ARBA00022989"/>
    </source>
</evidence>
<dbReference type="PANTHER" id="PTHR31113">
    <property type="entry name" value="UPF0496 PROTEIN 3-RELATED"/>
    <property type="match status" value="1"/>
</dbReference>
<dbReference type="AlphaFoldDB" id="A0AAW2X7U3"/>
<accession>A0AAW2X7U3</accession>
<dbReference type="EMBL" id="JACGWN010000005">
    <property type="protein sequence ID" value="KAL0450237.1"/>
    <property type="molecule type" value="Genomic_DNA"/>
</dbReference>
<keyword evidence="3" id="KW-0812">Transmembrane</keyword>
<keyword evidence="4" id="KW-1133">Transmembrane helix</keyword>
<comment type="subcellular location">
    <subcellularLocation>
        <location evidence="1">Membrane</location>
    </subcellularLocation>
</comment>
<dbReference type="Pfam" id="PF05055">
    <property type="entry name" value="DUF677"/>
    <property type="match status" value="1"/>
</dbReference>
<name>A0AAW2X7U3_9LAMI</name>
<sequence>MISSMQIGSYIVIKDLDSIRVLVDKFQIEIEALLANADFAMRGEEAVVVAVEEIRKKVDSFMKTIHDLSEHANKCTQETRMARTLILRRIINHPSGSNQDIDKLLQL</sequence>
<evidence type="ECO:0000256" key="2">
    <source>
        <dbReference type="ARBA" id="ARBA00009074"/>
    </source>
</evidence>
<comment type="similarity">
    <text evidence="2">Belongs to the UPF0496 family.</text>
</comment>
<evidence type="ECO:0000256" key="5">
    <source>
        <dbReference type="ARBA" id="ARBA00023136"/>
    </source>
</evidence>
<evidence type="ECO:0000256" key="1">
    <source>
        <dbReference type="ARBA" id="ARBA00004370"/>
    </source>
</evidence>
<evidence type="ECO:0000313" key="6">
    <source>
        <dbReference type="EMBL" id="KAL0450237.1"/>
    </source>
</evidence>
<reference evidence="6" key="2">
    <citation type="journal article" date="2024" name="Plant">
        <title>Genomic evolution and insights into agronomic trait innovations of Sesamum species.</title>
        <authorList>
            <person name="Miao H."/>
            <person name="Wang L."/>
            <person name="Qu L."/>
            <person name="Liu H."/>
            <person name="Sun Y."/>
            <person name="Le M."/>
            <person name="Wang Q."/>
            <person name="Wei S."/>
            <person name="Zheng Y."/>
            <person name="Lin W."/>
            <person name="Duan Y."/>
            <person name="Cao H."/>
            <person name="Xiong S."/>
            <person name="Wang X."/>
            <person name="Wei L."/>
            <person name="Li C."/>
            <person name="Ma Q."/>
            <person name="Ju M."/>
            <person name="Zhao R."/>
            <person name="Li G."/>
            <person name="Mu C."/>
            <person name="Tian Q."/>
            <person name="Mei H."/>
            <person name="Zhang T."/>
            <person name="Gao T."/>
            <person name="Zhang H."/>
        </authorList>
    </citation>
    <scope>NUCLEOTIDE SEQUENCE</scope>
    <source>
        <strain evidence="6">KEN1</strain>
    </source>
</reference>
<dbReference type="PANTHER" id="PTHR31113:SF3">
    <property type="entry name" value="UPF0496 PROTEIN 1"/>
    <property type="match status" value="1"/>
</dbReference>
<keyword evidence="5" id="KW-0472">Membrane</keyword>
<gene>
    <name evidence="6" type="ORF">Slati_1580100</name>
</gene>
<comment type="caution">
    <text evidence="6">The sequence shown here is derived from an EMBL/GenBank/DDBJ whole genome shotgun (WGS) entry which is preliminary data.</text>
</comment>
<reference evidence="6" key="1">
    <citation type="submission" date="2020-06" db="EMBL/GenBank/DDBJ databases">
        <authorList>
            <person name="Li T."/>
            <person name="Hu X."/>
            <person name="Zhang T."/>
            <person name="Song X."/>
            <person name="Zhang H."/>
            <person name="Dai N."/>
            <person name="Sheng W."/>
            <person name="Hou X."/>
            <person name="Wei L."/>
        </authorList>
    </citation>
    <scope>NUCLEOTIDE SEQUENCE</scope>
    <source>
        <strain evidence="6">KEN1</strain>
        <tissue evidence="6">Leaf</tissue>
    </source>
</reference>
<organism evidence="6">
    <name type="scientific">Sesamum latifolium</name>
    <dbReference type="NCBI Taxonomy" id="2727402"/>
    <lineage>
        <taxon>Eukaryota</taxon>
        <taxon>Viridiplantae</taxon>
        <taxon>Streptophyta</taxon>
        <taxon>Embryophyta</taxon>
        <taxon>Tracheophyta</taxon>
        <taxon>Spermatophyta</taxon>
        <taxon>Magnoliopsida</taxon>
        <taxon>eudicotyledons</taxon>
        <taxon>Gunneridae</taxon>
        <taxon>Pentapetalae</taxon>
        <taxon>asterids</taxon>
        <taxon>lamiids</taxon>
        <taxon>Lamiales</taxon>
        <taxon>Pedaliaceae</taxon>
        <taxon>Sesamum</taxon>
    </lineage>
</organism>